<gene>
    <name evidence="3" type="ORF">HZS61_002229</name>
</gene>
<dbReference type="Gene3D" id="3.50.50.60">
    <property type="entry name" value="FAD/NAD(P)-binding domain"/>
    <property type="match status" value="3"/>
</dbReference>
<comment type="caution">
    <text evidence="3">The sequence shown here is derived from an EMBL/GenBank/DDBJ whole genome shotgun (WGS) entry which is preliminary data.</text>
</comment>
<evidence type="ECO:0000256" key="2">
    <source>
        <dbReference type="SAM" id="MobiDB-lite"/>
    </source>
</evidence>
<evidence type="ECO:0000256" key="1">
    <source>
        <dbReference type="ARBA" id="ARBA00010139"/>
    </source>
</evidence>
<evidence type="ECO:0000313" key="4">
    <source>
        <dbReference type="Proteomes" id="UP000593570"/>
    </source>
</evidence>
<comment type="similarity">
    <text evidence="1">Belongs to the FAD-binding monooxygenase family.</text>
</comment>
<dbReference type="EMBL" id="JACDXP010000010">
    <property type="protein sequence ID" value="KAF6518151.1"/>
    <property type="molecule type" value="Genomic_DNA"/>
</dbReference>
<name>A0A8H6GIM3_FUSOX</name>
<organism evidence="3 4">
    <name type="scientific">Fusarium oxysporum f. sp. conglutinans</name>
    <dbReference type="NCBI Taxonomy" id="100902"/>
    <lineage>
        <taxon>Eukaryota</taxon>
        <taxon>Fungi</taxon>
        <taxon>Dikarya</taxon>
        <taxon>Ascomycota</taxon>
        <taxon>Pezizomycotina</taxon>
        <taxon>Sordariomycetes</taxon>
        <taxon>Hypocreomycetidae</taxon>
        <taxon>Hypocreales</taxon>
        <taxon>Nectriaceae</taxon>
        <taxon>Fusarium</taxon>
        <taxon>Fusarium oxysporum species complex</taxon>
    </lineage>
</organism>
<reference evidence="3 4" key="1">
    <citation type="journal article" date="2020" name="bioRxiv">
        <title>A chromosome-scale genome assembly for the Fusarium oxysporum strain Fo5176 to establish a model Arabidopsis-fungal pathosystem.</title>
        <authorList>
            <person name="Fokkens L."/>
            <person name="Guo L."/>
            <person name="Dora S."/>
            <person name="Wang B."/>
            <person name="Ye K."/>
            <person name="Sanchez-Rodriguez C."/>
            <person name="Croll D."/>
        </authorList>
    </citation>
    <scope>NUCLEOTIDE SEQUENCE [LARGE SCALE GENOMIC DNA]</scope>
    <source>
        <strain evidence="3 4">Fo5176</strain>
    </source>
</reference>
<evidence type="ECO:0008006" key="5">
    <source>
        <dbReference type="Google" id="ProtNLM"/>
    </source>
</evidence>
<accession>A0A8H6GIM3</accession>
<proteinExistence type="inferred from homology"/>
<dbReference type="Pfam" id="PF13450">
    <property type="entry name" value="NAD_binding_8"/>
    <property type="match status" value="1"/>
</dbReference>
<protein>
    <recommendedName>
        <fullName evidence="5">Sterigmatocystin biosynthesis monooxygenase stcW</fullName>
    </recommendedName>
</protein>
<dbReference type="PANTHER" id="PTHR42877">
    <property type="entry name" value="L-ORNITHINE N(5)-MONOOXYGENASE-RELATED"/>
    <property type="match status" value="1"/>
</dbReference>
<feature type="region of interest" description="Disordered" evidence="2">
    <location>
        <begin position="1"/>
        <end position="35"/>
    </location>
</feature>
<dbReference type="AlphaFoldDB" id="A0A8H6GIM3"/>
<evidence type="ECO:0000313" key="3">
    <source>
        <dbReference type="EMBL" id="KAF6518151.1"/>
    </source>
</evidence>
<dbReference type="Proteomes" id="UP000593570">
    <property type="component" value="Unassembled WGS sequence"/>
</dbReference>
<feature type="compositionally biased region" description="Polar residues" evidence="2">
    <location>
        <begin position="7"/>
        <end position="19"/>
    </location>
</feature>
<sequence>MTVAEPAQQNDSAIKTNGNVDHDGLVSGSSSTSSSYPLHPNTWYRQDFGGYRVSEQPLYSRRPLKILATGAGATGIMIAYKVQKHLQDVELVVYEKNHDIGGAWLENRYPGCACDVPSHSYQFPWNPNPEWSSYYSPATEIWQYFKDTVAKFDLEKYMRFNHKVLSATWDDDKAKWLCEVQRPDGTLFVDEADILLGSNGLLNKWKWPDIPGRDTFKGILMHSAAWDTEVDLQGKVVAVIGAGSSGIQIVPNIRPVVKHLKNFVRSPIWLTSGFAPRFAGPDGNNFQYDEETKKKFREDPEYEAAYCRKLELEMISRYPQFYTDSPEQQRAVVEATEKMKRHVKDPAKAEKLIPKFPVGCRRISPGNAYFEAFTHSNAELVTSGVARITPSGVVDDDGKEHPVDVIICATGFDTSYSPSYTVRGRNSLDLRTAYGDCPKTYLGIMVPDFPNFFSFLGPNSPVTHGSLFGILEWHLRYSIKVIQKLQRENIKAIAPQHQAADDYFQHTHEMMKRLVFSSPCSSWLKNGKSHGPVIAQYTGSRLHYSEATREPRYEDFEIEYLTKNRFQYLGNGFTQLERDGKGDLTWFLSDPDL</sequence>
<dbReference type="InterPro" id="IPR036188">
    <property type="entry name" value="FAD/NAD-bd_sf"/>
</dbReference>
<dbReference type="SUPFAM" id="SSF51905">
    <property type="entry name" value="FAD/NAD(P)-binding domain"/>
    <property type="match status" value="2"/>
</dbReference>
<dbReference type="PANTHER" id="PTHR42877:SF7">
    <property type="entry name" value="FLAVIN-BINDING MONOOXYGENASE-RELATED"/>
    <property type="match status" value="1"/>
</dbReference>
<dbReference type="InterPro" id="IPR051209">
    <property type="entry name" value="FAD-bind_Monooxygenase_sf"/>
</dbReference>